<accession>X1E6Y7</accession>
<reference evidence="2" key="1">
    <citation type="journal article" date="2014" name="Front. Microbiol.">
        <title>High frequency of phylogenetically diverse reductive dehalogenase-homologous genes in deep subseafloor sedimentary metagenomes.</title>
        <authorList>
            <person name="Kawai M."/>
            <person name="Futagami T."/>
            <person name="Toyoda A."/>
            <person name="Takaki Y."/>
            <person name="Nishi S."/>
            <person name="Hori S."/>
            <person name="Arai W."/>
            <person name="Tsubouchi T."/>
            <person name="Morono Y."/>
            <person name="Uchiyama I."/>
            <person name="Ito T."/>
            <person name="Fujiyama A."/>
            <person name="Inagaki F."/>
            <person name="Takami H."/>
        </authorList>
    </citation>
    <scope>NUCLEOTIDE SEQUENCE</scope>
    <source>
        <strain evidence="2">Expedition CK06-06</strain>
    </source>
</reference>
<evidence type="ECO:0000313" key="2">
    <source>
        <dbReference type="EMBL" id="GAH12934.1"/>
    </source>
</evidence>
<feature type="non-terminal residue" evidence="2">
    <location>
        <position position="130"/>
    </location>
</feature>
<evidence type="ECO:0000256" key="1">
    <source>
        <dbReference type="SAM" id="Phobius"/>
    </source>
</evidence>
<dbReference type="AlphaFoldDB" id="X1E6Y7"/>
<dbReference type="EMBL" id="BART01036633">
    <property type="protein sequence ID" value="GAH12934.1"/>
    <property type="molecule type" value="Genomic_DNA"/>
</dbReference>
<sequence length="130" mass="14996">MSENAMKKQTDETNLDETLNESYYKYHSILPSIQFNSMIELDIMVLECIPGFKVLVDRFVFVLVVFVLVVFVLVLVLVLRVGIAERSIPSITLPEKEQFRICDLICSLTRELSMAHVLLFKFPFPFPSSF</sequence>
<keyword evidence="1" id="KW-1133">Transmembrane helix</keyword>
<gene>
    <name evidence="2" type="ORF">S01H4_61684</name>
</gene>
<feature type="transmembrane region" description="Helical" evidence="1">
    <location>
        <begin position="59"/>
        <end position="79"/>
    </location>
</feature>
<keyword evidence="1" id="KW-0812">Transmembrane</keyword>
<comment type="caution">
    <text evidence="2">The sequence shown here is derived from an EMBL/GenBank/DDBJ whole genome shotgun (WGS) entry which is preliminary data.</text>
</comment>
<keyword evidence="1" id="KW-0472">Membrane</keyword>
<organism evidence="2">
    <name type="scientific">marine sediment metagenome</name>
    <dbReference type="NCBI Taxonomy" id="412755"/>
    <lineage>
        <taxon>unclassified sequences</taxon>
        <taxon>metagenomes</taxon>
        <taxon>ecological metagenomes</taxon>
    </lineage>
</organism>
<proteinExistence type="predicted"/>
<name>X1E6Y7_9ZZZZ</name>
<protein>
    <submittedName>
        <fullName evidence="2">Uncharacterized protein</fullName>
    </submittedName>
</protein>